<organism evidence="2 3">
    <name type="scientific">Glutinoglossum americanum</name>
    <dbReference type="NCBI Taxonomy" id="1670608"/>
    <lineage>
        <taxon>Eukaryota</taxon>
        <taxon>Fungi</taxon>
        <taxon>Dikarya</taxon>
        <taxon>Ascomycota</taxon>
        <taxon>Pezizomycotina</taxon>
        <taxon>Geoglossomycetes</taxon>
        <taxon>Geoglossales</taxon>
        <taxon>Geoglossaceae</taxon>
        <taxon>Glutinoglossum</taxon>
    </lineage>
</organism>
<gene>
    <name evidence="2" type="ORF">FGG08_000622</name>
</gene>
<dbReference type="OrthoDB" id="4485682at2759"/>
<reference evidence="2" key="1">
    <citation type="submission" date="2021-03" db="EMBL/GenBank/DDBJ databases">
        <title>Comparative genomics and phylogenomic investigation of the class Geoglossomycetes provide insights into ecological specialization and systematics.</title>
        <authorList>
            <person name="Melie T."/>
            <person name="Pirro S."/>
            <person name="Miller A.N."/>
            <person name="Quandt A."/>
        </authorList>
    </citation>
    <scope>NUCLEOTIDE SEQUENCE</scope>
    <source>
        <strain evidence="2">GBOQ0MN5Z8</strain>
    </source>
</reference>
<keyword evidence="3" id="KW-1185">Reference proteome</keyword>
<dbReference type="PANTHER" id="PTHR37535:SF3">
    <property type="entry name" value="FLUG DOMAIN-CONTAINING PROTEIN"/>
    <property type="match status" value="1"/>
</dbReference>
<evidence type="ECO:0000313" key="2">
    <source>
        <dbReference type="EMBL" id="KAH0545323.1"/>
    </source>
</evidence>
<dbReference type="PANTHER" id="PTHR37535">
    <property type="entry name" value="FLUG DOMAIN PROTEIN"/>
    <property type="match status" value="1"/>
</dbReference>
<evidence type="ECO:0000256" key="1">
    <source>
        <dbReference type="SAM" id="MobiDB-lite"/>
    </source>
</evidence>
<feature type="compositionally biased region" description="Basic and acidic residues" evidence="1">
    <location>
        <begin position="58"/>
        <end position="75"/>
    </location>
</feature>
<comment type="caution">
    <text evidence="2">The sequence shown here is derived from an EMBL/GenBank/DDBJ whole genome shotgun (WGS) entry which is preliminary data.</text>
</comment>
<evidence type="ECO:0008006" key="4">
    <source>
        <dbReference type="Google" id="ProtNLM"/>
    </source>
</evidence>
<dbReference type="AlphaFoldDB" id="A0A9P8L136"/>
<accession>A0A9P8L136</accession>
<sequence length="803" mass="92746">MNSSRSRLPRRHTQRQALRSARNAAPQCDLQSLESSEALEQRIRRNNKSDSNWDTDSVSDRERDSGYSSHSNHEVEAEAEARYYDQMMDKFEEEGPTLSNPGDGTLGMMRGEKRNWQKFCETMKIDAEQALIACEAKRFKAYLIWRVRHSRVKKESTIITYWKVLSMVYARSAYRYMDEGVLYDLKNWIPSYLTRLFGLDDSEKEKACLFVDDLSVLLNCHWVRDTEVFAHERLRVQMALLLLISGCTATRPGALVGERPLLYSDIKLFLVQGEGLVPVIAMRLSLKHIKRSGGKSREKEFTFYEGADLVICPIIPFLALAFADDAFEANITTPTEIYDLVIPTRKTRMHLKWKTKWAERPIFRDVETTPTGVRMSKTKHLQYSKHRHHFIRLGRACGFEKVLQFYDLRRASGKKITEALTPEECNQIMGHRHRGTYTRYYMPGFIDRDCQAIYLGSPSRDDLVRAVGRLARDTLAPTALTDAQKLEISNDSRVLKLCRRRQRYADKIKEDLNFSTIKAAEGTEWYQRHKATQADINNLKRQLSDARLNQAIQEFHDTIDTIEINNQLQGIRPSEVLAPSTIEYELEERAIAAKLFFKSLDNLDESRVFRIRAKLIRNLIALCKRQETPHAYKMSTSRKRQCISYEDEYIKDIQKPNKILRIDDTITDSKKLPEGTALYCPFCRCDKEAGPRKRNFLFARIDGLRKHIREQHLDLRVTNEELICPFQGCSAPLAGTMHFFNHSKHQHDCMMFFKSTVTGLSRLRAALQSDEAEGDICADETASSLLHKLAICSALLESFLESI</sequence>
<proteinExistence type="predicted"/>
<name>A0A9P8L136_9PEZI</name>
<feature type="region of interest" description="Disordered" evidence="1">
    <location>
        <begin position="1"/>
        <end position="75"/>
    </location>
</feature>
<protein>
    <recommendedName>
        <fullName evidence="4">FluG domain-containing protein</fullName>
    </recommendedName>
</protein>
<evidence type="ECO:0000313" key="3">
    <source>
        <dbReference type="Proteomes" id="UP000698800"/>
    </source>
</evidence>
<dbReference type="Pfam" id="PF11917">
    <property type="entry name" value="DUF3435"/>
    <property type="match status" value="1"/>
</dbReference>
<dbReference type="InterPro" id="IPR021842">
    <property type="entry name" value="DUF3435"/>
</dbReference>
<dbReference type="EMBL" id="JAGHQL010000007">
    <property type="protein sequence ID" value="KAH0545323.1"/>
    <property type="molecule type" value="Genomic_DNA"/>
</dbReference>
<dbReference type="Proteomes" id="UP000698800">
    <property type="component" value="Unassembled WGS sequence"/>
</dbReference>